<proteinExistence type="predicted"/>
<evidence type="ECO:0000256" key="2">
    <source>
        <dbReference type="ARBA" id="ARBA00022670"/>
    </source>
</evidence>
<evidence type="ECO:0000256" key="3">
    <source>
        <dbReference type="ARBA" id="ARBA00022801"/>
    </source>
</evidence>
<dbReference type="AlphaFoldDB" id="A0A5A7N9Y4"/>
<keyword evidence="6" id="KW-1185">Reference proteome</keyword>
<keyword evidence="3" id="KW-0378">Hydrolase</keyword>
<gene>
    <name evidence="5" type="primary">gp35</name>
    <name evidence="5" type="ORF">JCM17846_27340</name>
</gene>
<dbReference type="EMBL" id="BKCN01000016">
    <property type="protein sequence ID" value="GER05052.1"/>
    <property type="molecule type" value="Genomic_DNA"/>
</dbReference>
<keyword evidence="1" id="KW-1188">Viral release from host cell</keyword>
<organism evidence="5 6">
    <name type="scientific">Iodidimonas nitroreducens</name>
    <dbReference type="NCBI Taxonomy" id="1236968"/>
    <lineage>
        <taxon>Bacteria</taxon>
        <taxon>Pseudomonadati</taxon>
        <taxon>Pseudomonadota</taxon>
        <taxon>Alphaproteobacteria</taxon>
        <taxon>Iodidimonadales</taxon>
        <taxon>Iodidimonadaceae</taxon>
        <taxon>Iodidimonas</taxon>
    </lineage>
</organism>
<evidence type="ECO:0000313" key="5">
    <source>
        <dbReference type="EMBL" id="GER05052.1"/>
    </source>
</evidence>
<evidence type="ECO:0000259" key="4">
    <source>
        <dbReference type="Pfam" id="PF04586"/>
    </source>
</evidence>
<dbReference type="NCBIfam" id="TIGR01543">
    <property type="entry name" value="proheadase_HK97"/>
    <property type="match status" value="1"/>
</dbReference>
<sequence length="203" mass="22493">MMDETARAAFEVKAADEDGVFEGYASVFDLIDDGADIICKGAFSASLKVRPPSAVKLLWQHDPAQPLGVIEALTEDSRGLYVKGRLLPDVARAAEALSLMRNGALDGLSIGYRTLKARQDQQSGVRMLLEVDLWEVSLVTFPMQRAARIHAFKAANPQSIRDYEAFLRDAGGFSRREARGLRRMAGRRWTGGMTELAGHRLWR</sequence>
<dbReference type="Proteomes" id="UP000324996">
    <property type="component" value="Unassembled WGS sequence"/>
</dbReference>
<dbReference type="GO" id="GO:0008233">
    <property type="term" value="F:peptidase activity"/>
    <property type="evidence" value="ECO:0007669"/>
    <property type="project" value="UniProtKB-KW"/>
</dbReference>
<feature type="domain" description="Prohead serine protease" evidence="4">
    <location>
        <begin position="10"/>
        <end position="151"/>
    </location>
</feature>
<evidence type="ECO:0000256" key="1">
    <source>
        <dbReference type="ARBA" id="ARBA00022612"/>
    </source>
</evidence>
<keyword evidence="2" id="KW-0645">Protease</keyword>
<reference evidence="5 6" key="1">
    <citation type="submission" date="2019-09" db="EMBL/GenBank/DDBJ databases">
        <title>NBRP : Genome information of microbial organism related human and environment.</title>
        <authorList>
            <person name="Hattori M."/>
            <person name="Oshima K."/>
            <person name="Inaba H."/>
            <person name="Suda W."/>
            <person name="Sakamoto M."/>
            <person name="Iino T."/>
            <person name="Kitahara M."/>
            <person name="Oshida Y."/>
            <person name="Iida T."/>
            <person name="Kudo T."/>
            <person name="Itoh T."/>
            <person name="Ohkuma M."/>
        </authorList>
    </citation>
    <scope>NUCLEOTIDE SEQUENCE [LARGE SCALE GENOMIC DNA]</scope>
    <source>
        <strain evidence="5 6">Q-1</strain>
    </source>
</reference>
<dbReference type="GO" id="GO:0006508">
    <property type="term" value="P:proteolysis"/>
    <property type="evidence" value="ECO:0007669"/>
    <property type="project" value="UniProtKB-KW"/>
</dbReference>
<dbReference type="InterPro" id="IPR054613">
    <property type="entry name" value="Peptidase_S78_dom"/>
</dbReference>
<dbReference type="Pfam" id="PF04586">
    <property type="entry name" value="Peptidase_S78"/>
    <property type="match status" value="1"/>
</dbReference>
<comment type="caution">
    <text evidence="5">The sequence shown here is derived from an EMBL/GenBank/DDBJ whole genome shotgun (WGS) entry which is preliminary data.</text>
</comment>
<name>A0A5A7N9Y4_9PROT</name>
<dbReference type="InterPro" id="IPR006433">
    <property type="entry name" value="Prohead_protease"/>
</dbReference>
<accession>A0A5A7N9Y4</accession>
<protein>
    <submittedName>
        <fullName evidence="5">Primosomal replication protein N</fullName>
    </submittedName>
</protein>
<dbReference type="SUPFAM" id="SSF50789">
    <property type="entry name" value="Herpes virus serine proteinase, assemblin"/>
    <property type="match status" value="1"/>
</dbReference>
<evidence type="ECO:0000313" key="6">
    <source>
        <dbReference type="Proteomes" id="UP000324996"/>
    </source>
</evidence>
<dbReference type="RefSeq" id="WP_150007299.1">
    <property type="nucleotide sequence ID" value="NZ_BKCN01000016.1"/>
</dbReference>